<dbReference type="InterPro" id="IPR008972">
    <property type="entry name" value="Cupredoxin"/>
</dbReference>
<proteinExistence type="predicted"/>
<dbReference type="EMBL" id="HBHX01053691">
    <property type="protein sequence ID" value="CAE0133261.1"/>
    <property type="molecule type" value="Transcribed_RNA"/>
</dbReference>
<dbReference type="Gene3D" id="2.60.40.420">
    <property type="entry name" value="Cupredoxins - blue copper proteins"/>
    <property type="match status" value="1"/>
</dbReference>
<protein>
    <recommendedName>
        <fullName evidence="2">Plastocyanin-like domain-containing protein</fullName>
    </recommendedName>
</protein>
<reference evidence="1" key="1">
    <citation type="submission" date="2021-01" db="EMBL/GenBank/DDBJ databases">
        <authorList>
            <person name="Corre E."/>
            <person name="Pelletier E."/>
            <person name="Niang G."/>
            <person name="Scheremetjew M."/>
            <person name="Finn R."/>
            <person name="Kale V."/>
            <person name="Holt S."/>
            <person name="Cochrane G."/>
            <person name="Meng A."/>
            <person name="Brown T."/>
            <person name="Cohen L."/>
        </authorList>
    </citation>
    <scope>NUCLEOTIDE SEQUENCE</scope>
    <source>
        <strain evidence="1">CCMP281</strain>
    </source>
</reference>
<name>A0A7S3BEQ4_9EUKA</name>
<sequence length="322" mass="34895">MALFREYDNEKFELLKHGIKSRGNEASLHLGLQGPVLRAKPGEVIKVVLRNRLRFACNFVISGLSPEGGAADQRPIAPGEVRTLRFVVDATAGPTARDTTDTVAFHYTSDFYAAAVGQAVYNQAHGLPTTAAPGPFADYASGLFGALIVTRGSASHYSDLQPKDVNREFVLFMGILDLNKSPYLDLNIAQFASSPESVDKKDPDFKESNRMHSINGRIYCNLEGLSTLYSRSARWYVFSLGADDAMASPRWSGHAALVHGARVAAPLLQPGMGVVADIDHSNKGVWLLADQTQAHVRAGAAAIFVVKEKITEMCPMAPWSSC</sequence>
<dbReference type="SUPFAM" id="SSF49503">
    <property type="entry name" value="Cupredoxins"/>
    <property type="match status" value="2"/>
</dbReference>
<organism evidence="1">
    <name type="scientific">Haptolina ericina</name>
    <dbReference type="NCBI Taxonomy" id="156174"/>
    <lineage>
        <taxon>Eukaryota</taxon>
        <taxon>Haptista</taxon>
        <taxon>Haptophyta</taxon>
        <taxon>Prymnesiophyceae</taxon>
        <taxon>Prymnesiales</taxon>
        <taxon>Prymnesiaceae</taxon>
        <taxon>Haptolina</taxon>
    </lineage>
</organism>
<gene>
    <name evidence="1" type="ORF">HERI1096_LOCUS29600</name>
</gene>
<evidence type="ECO:0008006" key="2">
    <source>
        <dbReference type="Google" id="ProtNLM"/>
    </source>
</evidence>
<accession>A0A7S3BEQ4</accession>
<evidence type="ECO:0000313" key="1">
    <source>
        <dbReference type="EMBL" id="CAE0133261.1"/>
    </source>
</evidence>
<dbReference type="AlphaFoldDB" id="A0A7S3BEQ4"/>